<evidence type="ECO:0000259" key="1">
    <source>
        <dbReference type="Pfam" id="PF04448"/>
    </source>
</evidence>
<sequence length="201" mass="23430">MIDEKRLIKECEERLLVGTSVIKLIEEQPKICEWILLEEKTPENGEHVLLSFANEKQKPLVGIWKVDDEGGAFYAPFTGRTYASLGYFVSAWMPLLEPYEENAPKKKADITPVIDWIPCSERLPDKSDFYMACVYNGDTYDYRKNWFYHEDDYGDSEWVGLISYEKVIAWTLLPEPYKPKNIKEAPWKNRALGDFMKGANR</sequence>
<dbReference type="Proteomes" id="UP000283497">
    <property type="component" value="Unassembled WGS sequence"/>
</dbReference>
<accession>A0A415G8G2</accession>
<dbReference type="Pfam" id="PF04448">
    <property type="entry name" value="DUF551"/>
    <property type="match status" value="1"/>
</dbReference>
<dbReference type="EMBL" id="QRNJ01000018">
    <property type="protein sequence ID" value="RHK39946.1"/>
    <property type="molecule type" value="Genomic_DNA"/>
</dbReference>
<organism evidence="2 3">
    <name type="scientific">Anaerobutyricum hallii</name>
    <dbReference type="NCBI Taxonomy" id="39488"/>
    <lineage>
        <taxon>Bacteria</taxon>
        <taxon>Bacillati</taxon>
        <taxon>Bacillota</taxon>
        <taxon>Clostridia</taxon>
        <taxon>Lachnospirales</taxon>
        <taxon>Lachnospiraceae</taxon>
        <taxon>Anaerobutyricum</taxon>
    </lineage>
</organism>
<reference evidence="2 3" key="1">
    <citation type="submission" date="2018-08" db="EMBL/GenBank/DDBJ databases">
        <title>A genome reference for cultivated species of the human gut microbiota.</title>
        <authorList>
            <person name="Zou Y."/>
            <person name="Xue W."/>
            <person name="Luo G."/>
        </authorList>
    </citation>
    <scope>NUCLEOTIDE SEQUENCE [LARGE SCALE GENOMIC DNA]</scope>
    <source>
        <strain evidence="2 3">AF45-14BH</strain>
    </source>
</reference>
<feature type="domain" description="DUF551" evidence="1">
    <location>
        <begin position="116"/>
        <end position="176"/>
    </location>
</feature>
<evidence type="ECO:0000313" key="2">
    <source>
        <dbReference type="EMBL" id="RHK39946.1"/>
    </source>
</evidence>
<protein>
    <submittedName>
        <fullName evidence="2">DUF551 domain-containing protein</fullName>
    </submittedName>
</protein>
<name>A0A415G8G2_9FIRM</name>
<evidence type="ECO:0000313" key="3">
    <source>
        <dbReference type="Proteomes" id="UP000283497"/>
    </source>
</evidence>
<gene>
    <name evidence="2" type="ORF">DW068_06130</name>
</gene>
<proteinExistence type="predicted"/>
<dbReference type="AlphaFoldDB" id="A0A415G8G2"/>
<comment type="caution">
    <text evidence="2">The sequence shown here is derived from an EMBL/GenBank/DDBJ whole genome shotgun (WGS) entry which is preliminary data.</text>
</comment>
<dbReference type="InterPro" id="IPR007539">
    <property type="entry name" value="DUF551"/>
</dbReference>
<dbReference type="RefSeq" id="WP_118314352.1">
    <property type="nucleotide sequence ID" value="NZ_QRNJ01000018.1"/>
</dbReference>